<feature type="compositionally biased region" description="Basic and acidic residues" evidence="2">
    <location>
        <begin position="17"/>
        <end position="31"/>
    </location>
</feature>
<reference evidence="4" key="1">
    <citation type="journal article" date="2021" name="IMA Fungus">
        <title>Genomic characterization of three marine fungi, including Emericellopsis atlantica sp. nov. with signatures of a generalist lifestyle and marine biomass degradation.</title>
        <authorList>
            <person name="Hagestad O.C."/>
            <person name="Hou L."/>
            <person name="Andersen J.H."/>
            <person name="Hansen E.H."/>
            <person name="Altermark B."/>
            <person name="Li C."/>
            <person name="Kuhnert E."/>
            <person name="Cox R.J."/>
            <person name="Crous P.W."/>
            <person name="Spatafora J.W."/>
            <person name="Lail K."/>
            <person name="Amirebrahimi M."/>
            <person name="Lipzen A."/>
            <person name="Pangilinan J."/>
            <person name="Andreopoulos W."/>
            <person name="Hayes R.D."/>
            <person name="Ng V."/>
            <person name="Grigoriev I.V."/>
            <person name="Jackson S.A."/>
            <person name="Sutton T.D.S."/>
            <person name="Dobson A.D.W."/>
            <person name="Rama T."/>
        </authorList>
    </citation>
    <scope>NUCLEOTIDE SEQUENCE</scope>
    <source>
        <strain evidence="4">TRa018bII</strain>
    </source>
</reference>
<feature type="domain" description="CCAAT-binding factor" evidence="3">
    <location>
        <begin position="319"/>
        <end position="476"/>
    </location>
</feature>
<dbReference type="GO" id="GO:0032040">
    <property type="term" value="C:small-subunit processome"/>
    <property type="evidence" value="ECO:0007669"/>
    <property type="project" value="TreeGrafter"/>
</dbReference>
<dbReference type="Pfam" id="PF03914">
    <property type="entry name" value="CBF"/>
    <property type="match status" value="1"/>
</dbReference>
<name>A0A9P7YP55_9HELO</name>
<proteinExistence type="inferred from homology"/>
<evidence type="ECO:0000313" key="5">
    <source>
        <dbReference type="Proteomes" id="UP000824998"/>
    </source>
</evidence>
<dbReference type="InterPro" id="IPR027193">
    <property type="entry name" value="Noc4"/>
</dbReference>
<dbReference type="PANTHER" id="PTHR12455:SF0">
    <property type="entry name" value="NUCLEOLAR COMPLEX PROTEIN 4 HOMOLOG"/>
    <property type="match status" value="1"/>
</dbReference>
<organism evidence="4 5">
    <name type="scientific">Amylocarpus encephaloides</name>
    <dbReference type="NCBI Taxonomy" id="45428"/>
    <lineage>
        <taxon>Eukaryota</taxon>
        <taxon>Fungi</taxon>
        <taxon>Dikarya</taxon>
        <taxon>Ascomycota</taxon>
        <taxon>Pezizomycotina</taxon>
        <taxon>Leotiomycetes</taxon>
        <taxon>Helotiales</taxon>
        <taxon>Helotiales incertae sedis</taxon>
        <taxon>Amylocarpus</taxon>
    </lineage>
</organism>
<comment type="caution">
    <text evidence="4">The sequence shown here is derived from an EMBL/GenBank/DDBJ whole genome shotgun (WGS) entry which is preliminary data.</text>
</comment>
<dbReference type="InterPro" id="IPR005612">
    <property type="entry name" value="CCAAT-binding_factor"/>
</dbReference>
<protein>
    <submittedName>
        <fullName evidence="4">Nucleolar complex protein-like protein</fullName>
    </submittedName>
</protein>
<comment type="similarity">
    <text evidence="1">Belongs to the CBF/MAK21 family.</text>
</comment>
<dbReference type="EMBL" id="MU251390">
    <property type="protein sequence ID" value="KAG9237264.1"/>
    <property type="molecule type" value="Genomic_DNA"/>
</dbReference>
<gene>
    <name evidence="4" type="ORF">BJ875DRAFT_454213</name>
</gene>
<feature type="region of interest" description="Disordered" evidence="2">
    <location>
        <begin position="1"/>
        <end position="38"/>
    </location>
</feature>
<dbReference type="GO" id="GO:0042254">
    <property type="term" value="P:ribosome biogenesis"/>
    <property type="evidence" value="ECO:0007669"/>
    <property type="project" value="InterPro"/>
</dbReference>
<evidence type="ECO:0000256" key="2">
    <source>
        <dbReference type="SAM" id="MobiDB-lite"/>
    </source>
</evidence>
<dbReference type="PANTHER" id="PTHR12455">
    <property type="entry name" value="NUCLEOLAR COMPLEX PROTEIN 4"/>
    <property type="match status" value="1"/>
</dbReference>
<evidence type="ECO:0000256" key="1">
    <source>
        <dbReference type="ARBA" id="ARBA00007797"/>
    </source>
</evidence>
<sequence>MPGAVAPAGNSAKRKRISSEKKPIKRARSESSESGEEDGQAQILLLENEIFESKKNYNNITTLFEICTRDNEDPDDSVVAAISLCRVFARLLISGELSAKSGMSDKEIVVVRWLKERYSEYKQFLLGLLVGEDTSATALTLCMRLLKIEGDNLRNAGEYNFPSRFLGGIVWMLLRPESDADARTAFTQNFVEEYDDIRFYTLEAIKNILQDEENLNPNEMINNVLDMLVGIESVPESHEELEDFYVEPPKKKSNVVFSLLQHKKRAQGAWLATMGLEMDKEHRKTILRIMADSIAPWFNQSELLMDFLSDSYDAGGSMSLLALSGIFYLIQEKNLDYPAFYRKLYSLLDPEILHSKHRSRFFRLLDTFLGSTHLPAVLVASFIKRLARLTLHAPPSGIVAVVPWIYNLLKKHPTCTFMIHREARTAEEKEMLQKEGMDDPFMMDEEDPMETKAIQSSLWELVTLQSHYHPNVATLAKIISEQFTKHAYNIEDFLDHSYGSMLGSELSKEVKKIPVVEYEIPKKIFMKQADAGVEDSLLVKLWDFN</sequence>
<dbReference type="OrthoDB" id="10263185at2759"/>
<accession>A0A9P7YP55</accession>
<evidence type="ECO:0000313" key="4">
    <source>
        <dbReference type="EMBL" id="KAG9237264.1"/>
    </source>
</evidence>
<dbReference type="AlphaFoldDB" id="A0A9P7YP55"/>
<dbReference type="Proteomes" id="UP000824998">
    <property type="component" value="Unassembled WGS sequence"/>
</dbReference>
<dbReference type="GO" id="GO:0030692">
    <property type="term" value="C:Noc4p-Nop14p complex"/>
    <property type="evidence" value="ECO:0007669"/>
    <property type="project" value="TreeGrafter"/>
</dbReference>
<evidence type="ECO:0000259" key="3">
    <source>
        <dbReference type="Pfam" id="PF03914"/>
    </source>
</evidence>
<keyword evidence="5" id="KW-1185">Reference proteome</keyword>